<keyword evidence="5" id="KW-0862">Zinc</keyword>
<dbReference type="InterPro" id="IPR050753">
    <property type="entry name" value="Peptidase_M14_domain"/>
</dbReference>
<comment type="caution">
    <text evidence="10">The sequence shown here is derived from an EMBL/GenBank/DDBJ whole genome shotgun (WGS) entry which is preliminary data.</text>
</comment>
<dbReference type="GO" id="GO:0008270">
    <property type="term" value="F:zinc ion binding"/>
    <property type="evidence" value="ECO:0007669"/>
    <property type="project" value="InterPro"/>
</dbReference>
<proteinExistence type="inferred from homology"/>
<protein>
    <recommendedName>
        <fullName evidence="9">Peptidase M14 domain-containing protein</fullName>
    </recommendedName>
</protein>
<feature type="domain" description="Peptidase M14" evidence="9">
    <location>
        <begin position="44"/>
        <end position="319"/>
    </location>
</feature>
<evidence type="ECO:0000313" key="10">
    <source>
        <dbReference type="EMBL" id="MBB4078278.1"/>
    </source>
</evidence>
<dbReference type="Gene3D" id="3.40.630.10">
    <property type="entry name" value="Zn peptidases"/>
    <property type="match status" value="1"/>
</dbReference>
<dbReference type="GO" id="GO:0005615">
    <property type="term" value="C:extracellular space"/>
    <property type="evidence" value="ECO:0007669"/>
    <property type="project" value="TreeGrafter"/>
</dbReference>
<evidence type="ECO:0000256" key="4">
    <source>
        <dbReference type="ARBA" id="ARBA00022801"/>
    </source>
</evidence>
<dbReference type="GO" id="GO:0004181">
    <property type="term" value="F:metallocarboxypeptidase activity"/>
    <property type="evidence" value="ECO:0007669"/>
    <property type="project" value="InterPro"/>
</dbReference>
<keyword evidence="6" id="KW-0325">Glycoprotein</keyword>
<dbReference type="SUPFAM" id="SSF49464">
    <property type="entry name" value="Carboxypeptidase regulatory domain-like"/>
    <property type="match status" value="1"/>
</dbReference>
<dbReference type="AlphaFoldDB" id="A0A840E884"/>
<dbReference type="GO" id="GO:0006518">
    <property type="term" value="P:peptide metabolic process"/>
    <property type="evidence" value="ECO:0007669"/>
    <property type="project" value="TreeGrafter"/>
</dbReference>
<name>A0A840E884_9BACT</name>
<reference evidence="10 11" key="1">
    <citation type="submission" date="2020-08" db="EMBL/GenBank/DDBJ databases">
        <title>Genomic Encyclopedia of Type Strains, Phase IV (KMG-IV): sequencing the most valuable type-strain genomes for metagenomic binning, comparative biology and taxonomic classification.</title>
        <authorList>
            <person name="Goeker M."/>
        </authorList>
    </citation>
    <scope>NUCLEOTIDE SEQUENCE [LARGE SCALE GENOMIC DNA]</scope>
    <source>
        <strain evidence="10 11">DSM 105137</strain>
    </source>
</reference>
<gene>
    <name evidence="10" type="ORF">GGR28_000879</name>
</gene>
<feature type="active site" description="Proton donor/acceptor" evidence="7">
    <location>
        <position position="289"/>
    </location>
</feature>
<comment type="similarity">
    <text evidence="2 7">Belongs to the peptidase M14 family.</text>
</comment>
<dbReference type="InterPro" id="IPR008969">
    <property type="entry name" value="CarboxyPept-like_regulatory"/>
</dbReference>
<dbReference type="InterPro" id="IPR057247">
    <property type="entry name" value="CARBOXYPEPT_ZN_2"/>
</dbReference>
<dbReference type="EMBL" id="JACIFF010000001">
    <property type="protein sequence ID" value="MBB4078278.1"/>
    <property type="molecule type" value="Genomic_DNA"/>
</dbReference>
<keyword evidence="11" id="KW-1185">Reference proteome</keyword>
<dbReference type="PANTHER" id="PTHR11532:SF57">
    <property type="entry name" value="CARBOXYPEPTIDASE D, B"/>
    <property type="match status" value="1"/>
</dbReference>
<dbReference type="PROSITE" id="PS52035">
    <property type="entry name" value="PEPTIDASE_M14"/>
    <property type="match status" value="1"/>
</dbReference>
<organism evidence="10 11">
    <name type="scientific">Neolewinella aquimaris</name>
    <dbReference type="NCBI Taxonomy" id="1835722"/>
    <lineage>
        <taxon>Bacteria</taxon>
        <taxon>Pseudomonadati</taxon>
        <taxon>Bacteroidota</taxon>
        <taxon>Saprospiria</taxon>
        <taxon>Saprospirales</taxon>
        <taxon>Lewinellaceae</taxon>
        <taxon>Neolewinella</taxon>
    </lineage>
</organism>
<dbReference type="PROSITE" id="PS00133">
    <property type="entry name" value="CARBOXYPEPT_ZN_2"/>
    <property type="match status" value="1"/>
</dbReference>
<dbReference type="Pfam" id="PF00246">
    <property type="entry name" value="Peptidase_M14"/>
    <property type="match status" value="1"/>
</dbReference>
<dbReference type="SMART" id="SM00631">
    <property type="entry name" value="Zn_pept"/>
    <property type="match status" value="1"/>
</dbReference>
<feature type="signal peptide" evidence="8">
    <location>
        <begin position="1"/>
        <end position="20"/>
    </location>
</feature>
<dbReference type="Proteomes" id="UP000576209">
    <property type="component" value="Unassembled WGS sequence"/>
</dbReference>
<evidence type="ECO:0000256" key="6">
    <source>
        <dbReference type="ARBA" id="ARBA00023180"/>
    </source>
</evidence>
<evidence type="ECO:0000256" key="5">
    <source>
        <dbReference type="ARBA" id="ARBA00022833"/>
    </source>
</evidence>
<sequence>MKLILPILCFLLTGSSAWLAAQSDPLRTVNEFDCRSDRLVPEDAYPTYDHYERIMYELARRHPDRCRVEVWGTLPSGRKILALKMTQGVQYERARPQVLCTAAMHGDELAGYWVLLRLAEDLLTNDRGGLLREAVLYINPLANPDGAYAGGDHSLANSRRGNALGVDLNRNYPDPDDGQFPDGNDHQPETRIFMRAAAHHGFDLAINFHGGAELFNYPWDTYRSRHPDTDWWRSVSREFALTAQRDSQNGNYFKDRANGVTNGHDWYPIAGSRQDYMNYYHHTREATVEITNVKRFPARELPELWTSIRGALLNYLNEARYGVHGIVTDRITGKPLRAHITIPGHDEMRSSVYSEWRTGDFYRYLAPGTYRMLISASGYRTRQVIVTLRDKERYSLEVALERIPTFNSARKK</sequence>
<dbReference type="Gene3D" id="2.60.40.1120">
    <property type="entry name" value="Carboxypeptidase-like, regulatory domain"/>
    <property type="match status" value="1"/>
</dbReference>
<keyword evidence="8" id="KW-0732">Signal</keyword>
<comment type="cofactor">
    <cofactor evidence="1">
        <name>Zn(2+)</name>
        <dbReference type="ChEBI" id="CHEBI:29105"/>
    </cofactor>
</comment>
<evidence type="ECO:0000313" key="11">
    <source>
        <dbReference type="Proteomes" id="UP000576209"/>
    </source>
</evidence>
<accession>A0A840E884</accession>
<dbReference type="RefSeq" id="WP_183494491.1">
    <property type="nucleotide sequence ID" value="NZ_JACIFF010000001.1"/>
</dbReference>
<feature type="chain" id="PRO_5032315117" description="Peptidase M14 domain-containing protein" evidence="8">
    <location>
        <begin position="21"/>
        <end position="412"/>
    </location>
</feature>
<evidence type="ECO:0000256" key="1">
    <source>
        <dbReference type="ARBA" id="ARBA00001947"/>
    </source>
</evidence>
<evidence type="ECO:0000259" key="9">
    <source>
        <dbReference type="PROSITE" id="PS52035"/>
    </source>
</evidence>
<keyword evidence="4" id="KW-0378">Hydrolase</keyword>
<dbReference type="SUPFAM" id="SSF53187">
    <property type="entry name" value="Zn-dependent exopeptidases"/>
    <property type="match status" value="1"/>
</dbReference>
<evidence type="ECO:0000256" key="3">
    <source>
        <dbReference type="ARBA" id="ARBA00022723"/>
    </source>
</evidence>
<evidence type="ECO:0000256" key="8">
    <source>
        <dbReference type="SAM" id="SignalP"/>
    </source>
</evidence>
<dbReference type="PANTHER" id="PTHR11532">
    <property type="entry name" value="PROTEASE M14 CARBOXYPEPTIDASE"/>
    <property type="match status" value="1"/>
</dbReference>
<dbReference type="PRINTS" id="PR00765">
    <property type="entry name" value="CRBOXYPTASEA"/>
</dbReference>
<dbReference type="GO" id="GO:0016485">
    <property type="term" value="P:protein processing"/>
    <property type="evidence" value="ECO:0007669"/>
    <property type="project" value="TreeGrafter"/>
</dbReference>
<evidence type="ECO:0000256" key="7">
    <source>
        <dbReference type="PROSITE-ProRule" id="PRU01379"/>
    </source>
</evidence>
<evidence type="ECO:0000256" key="2">
    <source>
        <dbReference type="ARBA" id="ARBA00005988"/>
    </source>
</evidence>
<dbReference type="CDD" id="cd18173">
    <property type="entry name" value="M14_CP_bacteria"/>
    <property type="match status" value="1"/>
</dbReference>
<dbReference type="InterPro" id="IPR000834">
    <property type="entry name" value="Peptidase_M14"/>
</dbReference>
<keyword evidence="3" id="KW-0479">Metal-binding</keyword>